<evidence type="ECO:0000313" key="2">
    <source>
        <dbReference type="EMBL" id="CAB4161858.1"/>
    </source>
</evidence>
<sequence>MTTQLAINELDLIKLSDQRQVIACAWLQSREPEEVEQAISDGTAMSAIKAFTRAFPLALAKPVAEWCKSQADAVESGRVDVVPQPGGSREDAPKN</sequence>
<dbReference type="EMBL" id="LR796731">
    <property type="protein sequence ID" value="CAB4161858.1"/>
    <property type="molecule type" value="Genomic_DNA"/>
</dbReference>
<name>A0A6J5NXS5_9CAUD</name>
<dbReference type="EMBL" id="LR796287">
    <property type="protein sequence ID" value="CAB4134538.1"/>
    <property type="molecule type" value="Genomic_DNA"/>
</dbReference>
<protein>
    <submittedName>
        <fullName evidence="2">Uncharacterized protein</fullName>
    </submittedName>
</protein>
<evidence type="ECO:0000313" key="1">
    <source>
        <dbReference type="EMBL" id="CAB4134538.1"/>
    </source>
</evidence>
<organism evidence="2">
    <name type="scientific">uncultured Caudovirales phage</name>
    <dbReference type="NCBI Taxonomy" id="2100421"/>
    <lineage>
        <taxon>Viruses</taxon>
        <taxon>Duplodnaviria</taxon>
        <taxon>Heunggongvirae</taxon>
        <taxon>Uroviricota</taxon>
        <taxon>Caudoviricetes</taxon>
        <taxon>Peduoviridae</taxon>
        <taxon>Maltschvirus</taxon>
        <taxon>Maltschvirus maltsch</taxon>
    </lineage>
</organism>
<reference evidence="2" key="1">
    <citation type="submission" date="2020-04" db="EMBL/GenBank/DDBJ databases">
        <authorList>
            <person name="Chiriac C."/>
            <person name="Salcher M."/>
            <person name="Ghai R."/>
            <person name="Kavagutti S V."/>
        </authorList>
    </citation>
    <scope>NUCLEOTIDE SEQUENCE</scope>
</reference>
<accession>A0A6J5NXS5</accession>
<proteinExistence type="predicted"/>
<gene>
    <name evidence="1" type="ORF">UFOVP279_11</name>
    <name evidence="2" type="ORF">UFOVP781_3</name>
</gene>